<keyword evidence="3" id="KW-0472">Membrane</keyword>
<keyword evidence="5" id="KW-1185">Reference proteome</keyword>
<dbReference type="Proteomes" id="UP000555756">
    <property type="component" value="Unassembled WGS sequence"/>
</dbReference>
<name>A0A7W4PC14_9PROT</name>
<gene>
    <name evidence="4" type="ORF">HLH34_01875</name>
</gene>
<evidence type="ECO:0000256" key="3">
    <source>
        <dbReference type="SAM" id="Phobius"/>
    </source>
</evidence>
<accession>A0A7W4PC14</accession>
<reference evidence="4 5" key="1">
    <citation type="submission" date="2020-04" db="EMBL/GenBank/DDBJ databases">
        <title>Description of novel Gluconacetobacter.</title>
        <authorList>
            <person name="Sombolestani A."/>
        </authorList>
    </citation>
    <scope>NUCLEOTIDE SEQUENCE [LARGE SCALE GENOMIC DNA]</scope>
    <source>
        <strain evidence="4 5">LMG 21311</strain>
    </source>
</reference>
<dbReference type="EMBL" id="JABEQF010000001">
    <property type="protein sequence ID" value="MBB2188712.1"/>
    <property type="molecule type" value="Genomic_DNA"/>
</dbReference>
<dbReference type="PRINTS" id="PR00164">
    <property type="entry name" value="ABC2TRNSPORT"/>
</dbReference>
<evidence type="ECO:0000313" key="5">
    <source>
        <dbReference type="Proteomes" id="UP000555756"/>
    </source>
</evidence>
<comment type="caution">
    <text evidence="4">The sequence shown here is derived from an EMBL/GenBank/DDBJ whole genome shotgun (WGS) entry which is preliminary data.</text>
</comment>
<dbReference type="PANTHER" id="PTHR30413:SF10">
    <property type="entry name" value="CAPSULE POLYSACCHARIDE EXPORT INNER-MEMBRANE PROTEIN CTRC"/>
    <property type="match status" value="1"/>
</dbReference>
<dbReference type="GO" id="GO:0015920">
    <property type="term" value="P:lipopolysaccharide transport"/>
    <property type="evidence" value="ECO:0007669"/>
    <property type="project" value="TreeGrafter"/>
</dbReference>
<keyword evidence="3" id="KW-1133">Transmembrane helix</keyword>
<organism evidence="4 5">
    <name type="scientific">Gluconacetobacter azotocaptans</name>
    <dbReference type="NCBI Taxonomy" id="142834"/>
    <lineage>
        <taxon>Bacteria</taxon>
        <taxon>Pseudomonadati</taxon>
        <taxon>Pseudomonadota</taxon>
        <taxon>Alphaproteobacteria</taxon>
        <taxon>Acetobacterales</taxon>
        <taxon>Acetobacteraceae</taxon>
        <taxon>Gluconacetobacter</taxon>
    </lineage>
</organism>
<sequence>MSSGLSYRPTTLRHAFLLQMRVIWALMMREIHTRFGRENIGFLWVIGEPILFCSGVAIMWTAIRPPHEHGLPITAIVITGYVPLTMWRHSIQRSVKAYEANGSLLFHRQVTPLDIIVARWALEVLGTLMAGLLVGSGAILGGYMKPPLHWGILYAGLGFHAMFCLATALIFAALTEMSETVEKIVGIATYLSLPFSGAFSMVAWLPQKDRWAMLCAPSVENMEMIREGQFGSTAHPIYDINYDFWATLTLLLIGIYLTLRVRRHIVVQ</sequence>
<feature type="transmembrane region" description="Helical" evidence="3">
    <location>
        <begin position="40"/>
        <end position="63"/>
    </location>
</feature>
<comment type="similarity">
    <text evidence="1">Belongs to the ABC-2 integral membrane protein family.</text>
</comment>
<feature type="transmembrane region" description="Helical" evidence="3">
    <location>
        <begin position="69"/>
        <end position="87"/>
    </location>
</feature>
<dbReference type="InterPro" id="IPR000412">
    <property type="entry name" value="ABC_2_transport"/>
</dbReference>
<feature type="transmembrane region" description="Helical" evidence="3">
    <location>
        <begin position="242"/>
        <end position="259"/>
    </location>
</feature>
<feature type="transmembrane region" description="Helical" evidence="3">
    <location>
        <begin position="150"/>
        <end position="172"/>
    </location>
</feature>
<feature type="transmembrane region" description="Helical" evidence="3">
    <location>
        <begin position="120"/>
        <end position="144"/>
    </location>
</feature>
<evidence type="ECO:0000256" key="1">
    <source>
        <dbReference type="ARBA" id="ARBA00007783"/>
    </source>
</evidence>
<feature type="transmembrane region" description="Helical" evidence="3">
    <location>
        <begin position="184"/>
        <end position="204"/>
    </location>
</feature>
<protein>
    <submittedName>
        <fullName evidence="4">ABC transporter permease</fullName>
    </submittedName>
</protein>
<dbReference type="GO" id="GO:0140359">
    <property type="term" value="F:ABC-type transporter activity"/>
    <property type="evidence" value="ECO:0007669"/>
    <property type="project" value="InterPro"/>
</dbReference>
<evidence type="ECO:0000256" key="2">
    <source>
        <dbReference type="ARBA" id="ARBA00022448"/>
    </source>
</evidence>
<evidence type="ECO:0000313" key="4">
    <source>
        <dbReference type="EMBL" id="MBB2188712.1"/>
    </source>
</evidence>
<keyword evidence="3" id="KW-0812">Transmembrane</keyword>
<proteinExistence type="inferred from homology"/>
<dbReference type="GO" id="GO:0043190">
    <property type="term" value="C:ATP-binding cassette (ABC) transporter complex"/>
    <property type="evidence" value="ECO:0007669"/>
    <property type="project" value="InterPro"/>
</dbReference>
<dbReference type="PANTHER" id="PTHR30413">
    <property type="entry name" value="INNER MEMBRANE TRANSPORT PERMEASE"/>
    <property type="match status" value="1"/>
</dbReference>
<keyword evidence="2" id="KW-0813">Transport</keyword>
<dbReference type="AlphaFoldDB" id="A0A7W4PC14"/>